<feature type="non-terminal residue" evidence="1">
    <location>
        <position position="1"/>
    </location>
</feature>
<evidence type="ECO:0000313" key="1">
    <source>
        <dbReference type="EMBL" id="GAH86419.1"/>
    </source>
</evidence>
<dbReference type="AlphaFoldDB" id="X1K851"/>
<sequence length="96" mass="11346">LLKTDTGKDKYSELLLDISSDLVRLLKMDNIDLVILNRANPILKYEVATKGTAIFEREKEILDNFKIKSLKYYMDTKKFRNLYQKSIKNFLLENKI</sequence>
<protein>
    <submittedName>
        <fullName evidence="1">Uncharacterized protein</fullName>
    </submittedName>
</protein>
<dbReference type="PANTHER" id="PTHR43852">
    <property type="entry name" value="NUCLEOTIDYLTRANSFERASE"/>
    <property type="match status" value="1"/>
</dbReference>
<comment type="caution">
    <text evidence="1">The sequence shown here is derived from an EMBL/GenBank/DDBJ whole genome shotgun (WGS) entry which is preliminary data.</text>
</comment>
<organism evidence="1">
    <name type="scientific">marine sediment metagenome</name>
    <dbReference type="NCBI Taxonomy" id="412755"/>
    <lineage>
        <taxon>unclassified sequences</taxon>
        <taxon>metagenomes</taxon>
        <taxon>ecological metagenomes</taxon>
    </lineage>
</organism>
<reference evidence="1" key="1">
    <citation type="journal article" date="2014" name="Front. Microbiol.">
        <title>High frequency of phylogenetically diverse reductive dehalogenase-homologous genes in deep subseafloor sedimentary metagenomes.</title>
        <authorList>
            <person name="Kawai M."/>
            <person name="Futagami T."/>
            <person name="Toyoda A."/>
            <person name="Takaki Y."/>
            <person name="Nishi S."/>
            <person name="Hori S."/>
            <person name="Arai W."/>
            <person name="Tsubouchi T."/>
            <person name="Morono Y."/>
            <person name="Uchiyama I."/>
            <person name="Ito T."/>
            <person name="Fujiyama A."/>
            <person name="Inagaki F."/>
            <person name="Takami H."/>
        </authorList>
    </citation>
    <scope>NUCLEOTIDE SEQUENCE</scope>
    <source>
        <strain evidence="1">Expedition CK06-06</strain>
    </source>
</reference>
<dbReference type="PANTHER" id="PTHR43852:SF3">
    <property type="entry name" value="NUCLEOTIDYLTRANSFERASE"/>
    <property type="match status" value="1"/>
</dbReference>
<dbReference type="EMBL" id="BARU01043908">
    <property type="protein sequence ID" value="GAH86419.1"/>
    <property type="molecule type" value="Genomic_DNA"/>
</dbReference>
<accession>X1K851</accession>
<dbReference type="InterPro" id="IPR052930">
    <property type="entry name" value="TA_antitoxin_MntA"/>
</dbReference>
<proteinExistence type="predicted"/>
<gene>
    <name evidence="1" type="ORF">S03H2_67141</name>
</gene>
<name>X1K851_9ZZZZ</name>